<feature type="region of interest" description="Disordered" evidence="1">
    <location>
        <begin position="1"/>
        <end position="32"/>
    </location>
</feature>
<organism evidence="2 3">
    <name type="scientific">Mikania micrantha</name>
    <name type="common">bitter vine</name>
    <dbReference type="NCBI Taxonomy" id="192012"/>
    <lineage>
        <taxon>Eukaryota</taxon>
        <taxon>Viridiplantae</taxon>
        <taxon>Streptophyta</taxon>
        <taxon>Embryophyta</taxon>
        <taxon>Tracheophyta</taxon>
        <taxon>Spermatophyta</taxon>
        <taxon>Magnoliopsida</taxon>
        <taxon>eudicotyledons</taxon>
        <taxon>Gunneridae</taxon>
        <taxon>Pentapetalae</taxon>
        <taxon>asterids</taxon>
        <taxon>campanulids</taxon>
        <taxon>Asterales</taxon>
        <taxon>Asteraceae</taxon>
        <taxon>Asteroideae</taxon>
        <taxon>Heliantheae alliance</taxon>
        <taxon>Eupatorieae</taxon>
        <taxon>Mikania</taxon>
    </lineage>
</organism>
<keyword evidence="3" id="KW-1185">Reference proteome</keyword>
<name>A0A5N6PL87_9ASTR</name>
<dbReference type="AlphaFoldDB" id="A0A5N6PL87"/>
<accession>A0A5N6PL87</accession>
<reference evidence="2 3" key="1">
    <citation type="submission" date="2019-05" db="EMBL/GenBank/DDBJ databases">
        <title>Mikania micrantha, genome provides insights into the molecular mechanism of rapid growth.</title>
        <authorList>
            <person name="Liu B."/>
        </authorList>
    </citation>
    <scope>NUCLEOTIDE SEQUENCE [LARGE SCALE GENOMIC DNA]</scope>
    <source>
        <strain evidence="2">NLD-2019</strain>
        <tissue evidence="2">Leaf</tissue>
    </source>
</reference>
<dbReference type="Proteomes" id="UP000326396">
    <property type="component" value="Linkage Group LG11"/>
</dbReference>
<feature type="compositionally biased region" description="Polar residues" evidence="1">
    <location>
        <begin position="1"/>
        <end position="10"/>
    </location>
</feature>
<evidence type="ECO:0000256" key="1">
    <source>
        <dbReference type="SAM" id="MobiDB-lite"/>
    </source>
</evidence>
<evidence type="ECO:0000313" key="2">
    <source>
        <dbReference type="EMBL" id="KAD6794638.1"/>
    </source>
</evidence>
<dbReference type="EMBL" id="SZYD01000003">
    <property type="protein sequence ID" value="KAD6794638.1"/>
    <property type="molecule type" value="Genomic_DNA"/>
</dbReference>
<dbReference type="InterPro" id="IPR008480">
    <property type="entry name" value="DUF761_pln"/>
</dbReference>
<proteinExistence type="predicted"/>
<gene>
    <name evidence="2" type="ORF">E3N88_05534</name>
</gene>
<dbReference type="OrthoDB" id="823920at2759"/>
<evidence type="ECO:0008006" key="4">
    <source>
        <dbReference type="Google" id="ProtNLM"/>
    </source>
</evidence>
<comment type="caution">
    <text evidence="2">The sequence shown here is derived from an EMBL/GenBank/DDBJ whole genome shotgun (WGS) entry which is preliminary data.</text>
</comment>
<sequence length="81" mass="9322">MKRYTSSPPSRNRKSLQEGVQERGPKMAGPPTKTVAEKAELPTVADIDQSAEEFIMKFRRQLMIQRMESIENYHKMLARGI</sequence>
<protein>
    <recommendedName>
        <fullName evidence="4">DUF4408 domain-containing protein</fullName>
    </recommendedName>
</protein>
<evidence type="ECO:0000313" key="3">
    <source>
        <dbReference type="Proteomes" id="UP000326396"/>
    </source>
</evidence>
<dbReference type="Pfam" id="PF05553">
    <property type="entry name" value="DUF761"/>
    <property type="match status" value="1"/>
</dbReference>